<accession>A0A5C8F8V6</accession>
<dbReference type="RefSeq" id="WP_147525785.1">
    <property type="nucleotide sequence ID" value="NZ_SAYG01000003.1"/>
</dbReference>
<dbReference type="Proteomes" id="UP000324574">
    <property type="component" value="Unassembled WGS sequence"/>
</dbReference>
<evidence type="ECO:0000313" key="1">
    <source>
        <dbReference type="EMBL" id="TXJ46426.1"/>
    </source>
</evidence>
<organism evidence="1 2">
    <name type="scientific">Brachyspira aalborgi</name>
    <dbReference type="NCBI Taxonomy" id="29522"/>
    <lineage>
        <taxon>Bacteria</taxon>
        <taxon>Pseudomonadati</taxon>
        <taxon>Spirochaetota</taxon>
        <taxon>Spirochaetia</taxon>
        <taxon>Brachyspirales</taxon>
        <taxon>Brachyspiraceae</taxon>
        <taxon>Brachyspira</taxon>
    </lineage>
</organism>
<protein>
    <submittedName>
        <fullName evidence="1">Uncharacterized protein</fullName>
    </submittedName>
</protein>
<name>A0A5C8F8V6_9SPIR</name>
<dbReference type="AlphaFoldDB" id="A0A5C8F8V6"/>
<gene>
    <name evidence="1" type="ORF">EPJ70_01640</name>
</gene>
<proteinExistence type="predicted"/>
<reference evidence="1 2" key="1">
    <citation type="journal article" date="1992" name="Lakartidningen">
        <title>[Penicillin V and not amoxicillin is the first choice preparation in acute otitis].</title>
        <authorList>
            <person name="Kamme C."/>
            <person name="Lundgren K."/>
            <person name="Prellner K."/>
        </authorList>
    </citation>
    <scope>NUCLEOTIDE SEQUENCE [LARGE SCALE GENOMIC DNA]</scope>
    <source>
        <strain evidence="1 2">PC3714II</strain>
    </source>
</reference>
<evidence type="ECO:0000313" key="2">
    <source>
        <dbReference type="Proteomes" id="UP000324574"/>
    </source>
</evidence>
<dbReference type="EMBL" id="SAYG01000003">
    <property type="protein sequence ID" value="TXJ46426.1"/>
    <property type="molecule type" value="Genomic_DNA"/>
</dbReference>
<comment type="caution">
    <text evidence="1">The sequence shown here is derived from an EMBL/GenBank/DDBJ whole genome shotgun (WGS) entry which is preliminary data.</text>
</comment>
<sequence length="207" mass="24100">MLNNEDKEKIIKYIDKINYEILDRFHRNINVRIPKKQVIDDIIKTTVNKFTPESKIIITKVYNLMADRTLAEPMFQNANNGAAFYKMDVERELKEKFNFEIPSKIEYEESERKINEWIKAGIITIIGGVISISLKKASPIIVAVVIAGIMTVINKNKENNKKEDLTALVKEYLESVKQSLLSWVDSIAEYYDERVNELKKELENKNK</sequence>